<protein>
    <recommendedName>
        <fullName evidence="6">Carboxylic ester hydrolase</fullName>
        <ecNumber evidence="6">3.1.1.-</ecNumber>
    </recommendedName>
</protein>
<evidence type="ECO:0000256" key="5">
    <source>
        <dbReference type="ARBA" id="ARBA00023180"/>
    </source>
</evidence>
<keyword evidence="9" id="KW-1185">Reference proteome</keyword>
<keyword evidence="3 6" id="KW-0378">Hydrolase</keyword>
<dbReference type="PANTHER" id="PTHR43142">
    <property type="entry name" value="CARBOXYLIC ESTER HYDROLASE"/>
    <property type="match status" value="1"/>
</dbReference>
<keyword evidence="2" id="KW-0719">Serine esterase</keyword>
<evidence type="ECO:0000313" key="9">
    <source>
        <dbReference type="Proteomes" id="UP001329430"/>
    </source>
</evidence>
<gene>
    <name evidence="8" type="ORF">RI129_002598</name>
</gene>
<dbReference type="Proteomes" id="UP001329430">
    <property type="component" value="Chromosome 2"/>
</dbReference>
<dbReference type="PROSITE" id="PS00122">
    <property type="entry name" value="CARBOXYLESTERASE_B_1"/>
    <property type="match status" value="1"/>
</dbReference>
<dbReference type="EMBL" id="JAVRBK010000002">
    <property type="protein sequence ID" value="KAK5647706.1"/>
    <property type="molecule type" value="Genomic_DNA"/>
</dbReference>
<evidence type="ECO:0000256" key="6">
    <source>
        <dbReference type="RuleBase" id="RU361235"/>
    </source>
</evidence>
<keyword evidence="5" id="KW-0325">Glycoprotein</keyword>
<accession>A0AAN7ZTE6</accession>
<feature type="domain" description="Carboxylesterase type B" evidence="7">
    <location>
        <begin position="133"/>
        <end position="551"/>
    </location>
</feature>
<evidence type="ECO:0000256" key="4">
    <source>
        <dbReference type="ARBA" id="ARBA00023157"/>
    </source>
</evidence>
<dbReference type="EC" id="3.1.1.-" evidence="6"/>
<keyword evidence="4" id="KW-1015">Disulfide bond</keyword>
<name>A0AAN7ZTE6_9COLE</name>
<dbReference type="GO" id="GO:0052689">
    <property type="term" value="F:carboxylic ester hydrolase activity"/>
    <property type="evidence" value="ECO:0007669"/>
    <property type="project" value="UniProtKB-KW"/>
</dbReference>
<dbReference type="Gene3D" id="3.40.50.1820">
    <property type="entry name" value="alpha/beta hydrolase"/>
    <property type="match status" value="1"/>
</dbReference>
<sequence length="561" mass="62659">MAEPVVTVKNGALKGKIAKDYRGATYYSFKGIPYAKPPVGSLRFKAPVPHDDWKGIRSAAEHGSASSSKDFLSYKLGGSEDCLFVNVYTPNASFTIHVGSGNADLYGPEYLITEDVVLVTINYRLGLLGALFVININFHLYFLGFLCFDDPSLEVPGNAGLKDQVMALKWIQENIAHFGGDPDNVTIFGNSAGAASVCLLMLSPLATGLFHKAIVQSGTAIASWAKGKRTLSALKIALNMDTTEKEMFKMLQEMSLDEIMQLQFKIPEVKHCRYRDCTVYASFDRPFGPVIESPALNSSFLAEDPLKILASGNYNHVPIITGYTSREGIFTNFFNKVFECPNHGDPIVTDFEEEIPNTFDIRRGSTFSKEFARKIKAYYFGNEESSETSRNQFYLLQGDHLFVWPLYFSLRYLLDFSSKSIYLYRLSAVTELNLLKKLTGVTHPGNTIAFLINEIHLIFIVGACHADELGYLFTNNTTTPLAPFSIELKTVRRVIKLWANFARTGNPNPSELNSLINVLWKPVAKDQFHFLDIGENLTVGVNPDEDRVEFWDELSSACFTL</sequence>
<dbReference type="AlphaFoldDB" id="A0AAN7ZTE6"/>
<evidence type="ECO:0000313" key="8">
    <source>
        <dbReference type="EMBL" id="KAK5647706.1"/>
    </source>
</evidence>
<dbReference type="InterPro" id="IPR029058">
    <property type="entry name" value="AB_hydrolase_fold"/>
</dbReference>
<dbReference type="PROSITE" id="PS00941">
    <property type="entry name" value="CARBOXYLESTERASE_B_2"/>
    <property type="match status" value="1"/>
</dbReference>
<evidence type="ECO:0000256" key="3">
    <source>
        <dbReference type="ARBA" id="ARBA00022801"/>
    </source>
</evidence>
<comment type="caution">
    <text evidence="8">The sequence shown here is derived from an EMBL/GenBank/DDBJ whole genome shotgun (WGS) entry which is preliminary data.</text>
</comment>
<proteinExistence type="inferred from homology"/>
<dbReference type="InterPro" id="IPR019826">
    <property type="entry name" value="Carboxylesterase_B_AS"/>
</dbReference>
<organism evidence="8 9">
    <name type="scientific">Pyrocoelia pectoralis</name>
    <dbReference type="NCBI Taxonomy" id="417401"/>
    <lineage>
        <taxon>Eukaryota</taxon>
        <taxon>Metazoa</taxon>
        <taxon>Ecdysozoa</taxon>
        <taxon>Arthropoda</taxon>
        <taxon>Hexapoda</taxon>
        <taxon>Insecta</taxon>
        <taxon>Pterygota</taxon>
        <taxon>Neoptera</taxon>
        <taxon>Endopterygota</taxon>
        <taxon>Coleoptera</taxon>
        <taxon>Polyphaga</taxon>
        <taxon>Elateriformia</taxon>
        <taxon>Elateroidea</taxon>
        <taxon>Lampyridae</taxon>
        <taxon>Lampyrinae</taxon>
        <taxon>Pyrocoelia</taxon>
    </lineage>
</organism>
<dbReference type="InterPro" id="IPR019819">
    <property type="entry name" value="Carboxylesterase_B_CS"/>
</dbReference>
<dbReference type="SUPFAM" id="SSF53474">
    <property type="entry name" value="alpha/beta-Hydrolases"/>
    <property type="match status" value="1"/>
</dbReference>
<reference evidence="8 9" key="1">
    <citation type="journal article" date="2024" name="Insects">
        <title>An Improved Chromosome-Level Genome Assembly of the Firefly Pyrocoelia pectoralis.</title>
        <authorList>
            <person name="Fu X."/>
            <person name="Meyer-Rochow V.B."/>
            <person name="Ballantyne L."/>
            <person name="Zhu X."/>
        </authorList>
    </citation>
    <scope>NUCLEOTIDE SEQUENCE [LARGE SCALE GENOMIC DNA]</scope>
    <source>
        <strain evidence="8">XCY_ONT2</strain>
    </source>
</reference>
<dbReference type="Pfam" id="PF00135">
    <property type="entry name" value="COesterase"/>
    <property type="match status" value="2"/>
</dbReference>
<evidence type="ECO:0000259" key="7">
    <source>
        <dbReference type="Pfam" id="PF00135"/>
    </source>
</evidence>
<dbReference type="InterPro" id="IPR002018">
    <property type="entry name" value="CarbesteraseB"/>
</dbReference>
<dbReference type="PANTHER" id="PTHR43142:SF1">
    <property type="entry name" value="CARBOXYLIC ESTER HYDROLASE"/>
    <property type="match status" value="1"/>
</dbReference>
<comment type="similarity">
    <text evidence="1 6">Belongs to the type-B carboxylesterase/lipase family.</text>
</comment>
<evidence type="ECO:0000256" key="1">
    <source>
        <dbReference type="ARBA" id="ARBA00005964"/>
    </source>
</evidence>
<feature type="domain" description="Carboxylesterase type B" evidence="7">
    <location>
        <begin position="3"/>
        <end position="129"/>
    </location>
</feature>
<evidence type="ECO:0000256" key="2">
    <source>
        <dbReference type="ARBA" id="ARBA00022487"/>
    </source>
</evidence>